<comment type="caution">
    <text evidence="1">The sequence shown here is derived from an EMBL/GenBank/DDBJ whole genome shotgun (WGS) entry which is preliminary data.</text>
</comment>
<dbReference type="EMBL" id="BMAW01068505">
    <property type="protein sequence ID" value="GFT64873.1"/>
    <property type="molecule type" value="Genomic_DNA"/>
</dbReference>
<evidence type="ECO:0000313" key="1">
    <source>
        <dbReference type="EMBL" id="GFT64873.1"/>
    </source>
</evidence>
<sequence>MCSVVLEGVRNTARLVCLVRFSGLAQLVVSMRCAVVASKRMLCLLEIAIVSPDAPFPSRETQFPSARVPKDFRAVGLGLEWLVAEGTFPQQGHPLAYSAARTGRVPKNQRRYLRI</sequence>
<evidence type="ECO:0000313" key="2">
    <source>
        <dbReference type="Proteomes" id="UP000887013"/>
    </source>
</evidence>
<accession>A0A8X6PFR9</accession>
<reference evidence="1" key="1">
    <citation type="submission" date="2020-08" db="EMBL/GenBank/DDBJ databases">
        <title>Multicomponent nature underlies the extraordinary mechanical properties of spider dragline silk.</title>
        <authorList>
            <person name="Kono N."/>
            <person name="Nakamura H."/>
            <person name="Mori M."/>
            <person name="Yoshida Y."/>
            <person name="Ohtoshi R."/>
            <person name="Malay A.D."/>
            <person name="Moran D.A.P."/>
            <person name="Tomita M."/>
            <person name="Numata K."/>
            <person name="Arakawa K."/>
        </authorList>
    </citation>
    <scope>NUCLEOTIDE SEQUENCE</scope>
</reference>
<keyword evidence="2" id="KW-1185">Reference proteome</keyword>
<gene>
    <name evidence="1" type="ORF">NPIL_82811</name>
</gene>
<protein>
    <submittedName>
        <fullName evidence="1">Uncharacterized protein</fullName>
    </submittedName>
</protein>
<proteinExistence type="predicted"/>
<dbReference type="AlphaFoldDB" id="A0A8X6PFR9"/>
<name>A0A8X6PFR9_NEPPI</name>
<organism evidence="1 2">
    <name type="scientific">Nephila pilipes</name>
    <name type="common">Giant wood spider</name>
    <name type="synonym">Nephila maculata</name>
    <dbReference type="NCBI Taxonomy" id="299642"/>
    <lineage>
        <taxon>Eukaryota</taxon>
        <taxon>Metazoa</taxon>
        <taxon>Ecdysozoa</taxon>
        <taxon>Arthropoda</taxon>
        <taxon>Chelicerata</taxon>
        <taxon>Arachnida</taxon>
        <taxon>Araneae</taxon>
        <taxon>Araneomorphae</taxon>
        <taxon>Entelegynae</taxon>
        <taxon>Araneoidea</taxon>
        <taxon>Nephilidae</taxon>
        <taxon>Nephila</taxon>
    </lineage>
</organism>
<dbReference type="Proteomes" id="UP000887013">
    <property type="component" value="Unassembled WGS sequence"/>
</dbReference>